<protein>
    <recommendedName>
        <fullName evidence="2">C2H2-type domain-containing protein</fullName>
    </recommendedName>
</protein>
<dbReference type="InterPro" id="IPR013087">
    <property type="entry name" value="Znf_C2H2_type"/>
</dbReference>
<feature type="compositionally biased region" description="Polar residues" evidence="1">
    <location>
        <begin position="542"/>
        <end position="551"/>
    </location>
</feature>
<evidence type="ECO:0000313" key="3">
    <source>
        <dbReference type="EMBL" id="KAK1749744.1"/>
    </source>
</evidence>
<dbReference type="Gene3D" id="3.30.160.60">
    <property type="entry name" value="Classic Zinc Finger"/>
    <property type="match status" value="1"/>
</dbReference>
<proteinExistence type="predicted"/>
<evidence type="ECO:0000256" key="1">
    <source>
        <dbReference type="SAM" id="MobiDB-lite"/>
    </source>
</evidence>
<feature type="compositionally biased region" description="Polar residues" evidence="1">
    <location>
        <begin position="561"/>
        <end position="572"/>
    </location>
</feature>
<feature type="region of interest" description="Disordered" evidence="1">
    <location>
        <begin position="370"/>
        <end position="410"/>
    </location>
</feature>
<keyword evidence="4" id="KW-1185">Reference proteome</keyword>
<feature type="region of interest" description="Disordered" evidence="1">
    <location>
        <begin position="542"/>
        <end position="582"/>
    </location>
</feature>
<dbReference type="SMART" id="SM00355">
    <property type="entry name" value="ZnF_C2H2"/>
    <property type="match status" value="2"/>
</dbReference>
<feature type="domain" description="C2H2-type" evidence="2">
    <location>
        <begin position="584"/>
        <end position="604"/>
    </location>
</feature>
<sequence>MPAMSPTPRPFTDSQWQSWQSRQLWTGASKVRGTPFGGKPSQERLDTAIAEINGLMVGMHYQDRLETPSPAAKAESPPLYPTEISDDDLDRVGDLSVDLSAVEPVPDMQDWERGFLEDGPLERQWTAIRNLRAETALQHTQFLLSVGKLNNPIITKLFSTYNNPRTLRRAGAQIFNGILHGSTPQTIKSVFAFASFSYAISKLLVRDGAMKEDEVFADLGVWQALIHDLKEKEAFNLLARELWPEARNLPLSLAPSINATTDTTVGTSSHLPKNPEQSFAAASNDDGFIADLPAAGYMTMGQDLPDFDFKLGLELGLAFQQDVSSGSGMHAMPDNPGEMGFRRSIDYLNGTHDAFDFAAVVGMAAPPFSSQGHRTPIVPEFNGPAHSRSPDHPIHSASPNTSPRHTANTAGLDGEDGGVFLVVLSFMQDIGRLLSILAGGDASYVRRHQSQQERSRKRGEFYTHALECFFKPRYSCRDGNSPVFSTLLSLAEISTRKGILQSIDEIKHYLISVAVGILPPGDLFNRFHLFVEHDITPASLNAHQARVSSPSHLRKRRRTVASDNGDSSPDQGQSERDSKRPRKCQYCDMVYGSASALSKHKKKHPEAGKPVFPCGFGNCEYTSARADRVREHFRKKHPGAVLPRNVQSGERGAVQQE</sequence>
<accession>A0AAJ0F628</accession>
<comment type="caution">
    <text evidence="3">The sequence shown here is derived from an EMBL/GenBank/DDBJ whole genome shotgun (WGS) entry which is preliminary data.</text>
</comment>
<organism evidence="3 4">
    <name type="scientific">Echria macrotheca</name>
    <dbReference type="NCBI Taxonomy" id="438768"/>
    <lineage>
        <taxon>Eukaryota</taxon>
        <taxon>Fungi</taxon>
        <taxon>Dikarya</taxon>
        <taxon>Ascomycota</taxon>
        <taxon>Pezizomycotina</taxon>
        <taxon>Sordariomycetes</taxon>
        <taxon>Sordariomycetidae</taxon>
        <taxon>Sordariales</taxon>
        <taxon>Schizotheciaceae</taxon>
        <taxon>Echria</taxon>
    </lineage>
</organism>
<dbReference type="PROSITE" id="PS00028">
    <property type="entry name" value="ZINC_FINGER_C2H2_1"/>
    <property type="match status" value="1"/>
</dbReference>
<dbReference type="EMBL" id="MU839852">
    <property type="protein sequence ID" value="KAK1749744.1"/>
    <property type="molecule type" value="Genomic_DNA"/>
</dbReference>
<feature type="region of interest" description="Disordered" evidence="1">
    <location>
        <begin position="635"/>
        <end position="657"/>
    </location>
</feature>
<gene>
    <name evidence="3" type="ORF">QBC47DRAFT_395253</name>
</gene>
<dbReference type="Proteomes" id="UP001239445">
    <property type="component" value="Unassembled WGS sequence"/>
</dbReference>
<name>A0AAJ0F628_9PEZI</name>
<feature type="region of interest" description="Disordered" evidence="1">
    <location>
        <begin position="66"/>
        <end position="87"/>
    </location>
</feature>
<evidence type="ECO:0000313" key="4">
    <source>
        <dbReference type="Proteomes" id="UP001239445"/>
    </source>
</evidence>
<reference evidence="3" key="1">
    <citation type="submission" date="2023-06" db="EMBL/GenBank/DDBJ databases">
        <title>Genome-scale phylogeny and comparative genomics of the fungal order Sordariales.</title>
        <authorList>
            <consortium name="Lawrence Berkeley National Laboratory"/>
            <person name="Hensen N."/>
            <person name="Bonometti L."/>
            <person name="Westerberg I."/>
            <person name="Brannstrom I.O."/>
            <person name="Guillou S."/>
            <person name="Cros-Aarteil S."/>
            <person name="Calhoun S."/>
            <person name="Haridas S."/>
            <person name="Kuo A."/>
            <person name="Mondo S."/>
            <person name="Pangilinan J."/>
            <person name="Riley R."/>
            <person name="Labutti K."/>
            <person name="Andreopoulos B."/>
            <person name="Lipzen A."/>
            <person name="Chen C."/>
            <person name="Yanf M."/>
            <person name="Daum C."/>
            <person name="Ng V."/>
            <person name="Clum A."/>
            <person name="Steindorff A."/>
            <person name="Ohm R."/>
            <person name="Martin F."/>
            <person name="Silar P."/>
            <person name="Natvig D."/>
            <person name="Lalanne C."/>
            <person name="Gautier V."/>
            <person name="Ament-Velasquez S.L."/>
            <person name="Kruys A."/>
            <person name="Hutchinson M.I."/>
            <person name="Powell A.J."/>
            <person name="Barry K."/>
            <person name="Miller A.N."/>
            <person name="Grigoriev I.V."/>
            <person name="Debuchy R."/>
            <person name="Gladieux P."/>
            <person name="Thoren M.H."/>
            <person name="Johannesson H."/>
        </authorList>
    </citation>
    <scope>NUCLEOTIDE SEQUENCE</scope>
    <source>
        <strain evidence="3">PSN4</strain>
    </source>
</reference>
<dbReference type="AlphaFoldDB" id="A0AAJ0F628"/>
<evidence type="ECO:0000259" key="2">
    <source>
        <dbReference type="PROSITE" id="PS00028"/>
    </source>
</evidence>
<feature type="compositionally biased region" description="Polar residues" evidence="1">
    <location>
        <begin position="397"/>
        <end position="409"/>
    </location>
</feature>